<dbReference type="AlphaFoldDB" id="A0A6C0LD33"/>
<name>A0A6C0LD33_9ZZZZ</name>
<sequence length="76" mass="8881">MILVVMGGVDFTQKSQYFTTKKYMSIFFRPYSDFNTTTYSSIKIDTSTLKTSYYNNNSVWIFSTTDDITLTVTFTY</sequence>
<evidence type="ECO:0000313" key="1">
    <source>
        <dbReference type="EMBL" id="QHU28866.1"/>
    </source>
</evidence>
<accession>A0A6C0LD33</accession>
<proteinExistence type="predicted"/>
<reference evidence="1" key="1">
    <citation type="journal article" date="2020" name="Nature">
        <title>Giant virus diversity and host interactions through global metagenomics.</title>
        <authorList>
            <person name="Schulz F."/>
            <person name="Roux S."/>
            <person name="Paez-Espino D."/>
            <person name="Jungbluth S."/>
            <person name="Walsh D.A."/>
            <person name="Denef V.J."/>
            <person name="McMahon K.D."/>
            <person name="Konstantinidis K.T."/>
            <person name="Eloe-Fadrosh E.A."/>
            <person name="Kyrpides N.C."/>
            <person name="Woyke T."/>
        </authorList>
    </citation>
    <scope>NUCLEOTIDE SEQUENCE</scope>
    <source>
        <strain evidence="1">GVMAG-M-3300027791-30</strain>
    </source>
</reference>
<dbReference type="EMBL" id="MN740474">
    <property type="protein sequence ID" value="QHU28866.1"/>
    <property type="molecule type" value="Genomic_DNA"/>
</dbReference>
<protein>
    <submittedName>
        <fullName evidence="1">Uncharacterized protein</fullName>
    </submittedName>
</protein>
<organism evidence="1">
    <name type="scientific">viral metagenome</name>
    <dbReference type="NCBI Taxonomy" id="1070528"/>
    <lineage>
        <taxon>unclassified sequences</taxon>
        <taxon>metagenomes</taxon>
        <taxon>organismal metagenomes</taxon>
    </lineage>
</organism>